<organism evidence="1 2">
    <name type="scientific">Trametes coccinea (strain BRFM310)</name>
    <name type="common">Pycnoporus coccineus</name>
    <dbReference type="NCBI Taxonomy" id="1353009"/>
    <lineage>
        <taxon>Eukaryota</taxon>
        <taxon>Fungi</taxon>
        <taxon>Dikarya</taxon>
        <taxon>Basidiomycota</taxon>
        <taxon>Agaricomycotina</taxon>
        <taxon>Agaricomycetes</taxon>
        <taxon>Polyporales</taxon>
        <taxon>Polyporaceae</taxon>
        <taxon>Trametes</taxon>
    </lineage>
</organism>
<accession>A0A1Y2IYW7</accession>
<proteinExistence type="predicted"/>
<evidence type="ECO:0000313" key="2">
    <source>
        <dbReference type="Proteomes" id="UP000193067"/>
    </source>
</evidence>
<gene>
    <name evidence="1" type="ORF">PYCCODRAFT_1475451</name>
</gene>
<reference evidence="1 2" key="1">
    <citation type="journal article" date="2015" name="Biotechnol. Biofuels">
        <title>Enhanced degradation of softwood versus hardwood by the white-rot fungus Pycnoporus coccineus.</title>
        <authorList>
            <person name="Couturier M."/>
            <person name="Navarro D."/>
            <person name="Chevret D."/>
            <person name="Henrissat B."/>
            <person name="Piumi F."/>
            <person name="Ruiz-Duenas F.J."/>
            <person name="Martinez A.T."/>
            <person name="Grigoriev I.V."/>
            <person name="Riley R."/>
            <person name="Lipzen A."/>
            <person name="Berrin J.G."/>
            <person name="Master E.R."/>
            <person name="Rosso M.N."/>
        </authorList>
    </citation>
    <scope>NUCLEOTIDE SEQUENCE [LARGE SCALE GENOMIC DNA]</scope>
    <source>
        <strain evidence="1 2">BRFM310</strain>
    </source>
</reference>
<dbReference type="Proteomes" id="UP000193067">
    <property type="component" value="Unassembled WGS sequence"/>
</dbReference>
<keyword evidence="2" id="KW-1185">Reference proteome</keyword>
<name>A0A1Y2IYW7_TRAC3</name>
<dbReference type="EMBL" id="KZ084093">
    <property type="protein sequence ID" value="OSD05411.1"/>
    <property type="molecule type" value="Genomic_DNA"/>
</dbReference>
<dbReference type="AlphaFoldDB" id="A0A1Y2IYW7"/>
<dbReference type="OrthoDB" id="2740299at2759"/>
<sequence length="221" mass="24508">MTSHDYSIFDSRAPMSTIVLFRSLLWALECYTARRPRPGLVYKPRFSRQHLQDAIAPLLAVFKTISTSTMHFKLSIAAVAALLHVQAIAANPLSNPSANVDPGTFPVVDLATAQATPNVTLSPDGIQPDASQQTYPADIYFCQDDRCQSCFPPFDLSTIPPHSCFNAPFPFWTVIVRQPSNDGLPFEVRVGRDCDSELFALPAVNICFEVFPPLWTAFERT</sequence>
<protein>
    <submittedName>
        <fullName evidence="1">Uncharacterized protein</fullName>
    </submittedName>
</protein>
<evidence type="ECO:0000313" key="1">
    <source>
        <dbReference type="EMBL" id="OSD05411.1"/>
    </source>
</evidence>